<organism evidence="5 6">
    <name type="scientific">Pedobacter frigiditerrae</name>
    <dbReference type="NCBI Taxonomy" id="2530452"/>
    <lineage>
        <taxon>Bacteria</taxon>
        <taxon>Pseudomonadati</taxon>
        <taxon>Bacteroidota</taxon>
        <taxon>Sphingobacteriia</taxon>
        <taxon>Sphingobacteriales</taxon>
        <taxon>Sphingobacteriaceae</taxon>
        <taxon>Pedobacter</taxon>
    </lineage>
</organism>
<dbReference type="InterPro" id="IPR058849">
    <property type="entry name" value="Ulvan_lyase_2nd"/>
</dbReference>
<dbReference type="Gene3D" id="2.70.98.70">
    <property type="match status" value="1"/>
</dbReference>
<proteinExistence type="predicted"/>
<dbReference type="Pfam" id="PF26374">
    <property type="entry name" value="Ulvan_lyaseC"/>
    <property type="match status" value="1"/>
</dbReference>
<keyword evidence="5" id="KW-0378">Hydrolase</keyword>
<dbReference type="AlphaFoldDB" id="A0A4R0MP75"/>
<dbReference type="Proteomes" id="UP000292884">
    <property type="component" value="Unassembled WGS sequence"/>
</dbReference>
<dbReference type="RefSeq" id="WP_131554669.1">
    <property type="nucleotide sequence ID" value="NZ_SJSK01000005.1"/>
</dbReference>
<feature type="domain" description="Endo-acting ulvan lyase C-terminal" evidence="3">
    <location>
        <begin position="790"/>
        <end position="868"/>
    </location>
</feature>
<accession>A0A4R0MP75</accession>
<dbReference type="InterPro" id="IPR008929">
    <property type="entry name" value="Chondroitin_lyas"/>
</dbReference>
<evidence type="ECO:0000259" key="4">
    <source>
        <dbReference type="Pfam" id="PF26377"/>
    </source>
</evidence>
<dbReference type="InterPro" id="IPR012480">
    <property type="entry name" value="Hepar_II_III_C"/>
</dbReference>
<evidence type="ECO:0000259" key="2">
    <source>
        <dbReference type="Pfam" id="PF07940"/>
    </source>
</evidence>
<protein>
    <submittedName>
        <fullName evidence="5">Six-hairpin glycosidase</fullName>
    </submittedName>
</protein>
<dbReference type="GO" id="GO:0016798">
    <property type="term" value="F:hydrolase activity, acting on glycosyl bonds"/>
    <property type="evidence" value="ECO:0007669"/>
    <property type="project" value="UniProtKB-KW"/>
</dbReference>
<dbReference type="SUPFAM" id="SSF48230">
    <property type="entry name" value="Chondroitin AC/alginate lyase"/>
    <property type="match status" value="1"/>
</dbReference>
<dbReference type="OrthoDB" id="8732671at2"/>
<evidence type="ECO:0000313" key="5">
    <source>
        <dbReference type="EMBL" id="TCC88615.1"/>
    </source>
</evidence>
<dbReference type="Pfam" id="PF26377">
    <property type="entry name" value="Ulvan_lyase_2nd"/>
    <property type="match status" value="1"/>
</dbReference>
<dbReference type="Pfam" id="PF07940">
    <property type="entry name" value="Hepar_II_III_C"/>
    <property type="match status" value="1"/>
</dbReference>
<feature type="domain" description="Endo-acting ulvan lyase 2nd" evidence="4">
    <location>
        <begin position="346"/>
        <end position="459"/>
    </location>
</feature>
<name>A0A4R0MP75_9SPHI</name>
<comment type="caution">
    <text evidence="5">The sequence shown here is derived from an EMBL/GenBank/DDBJ whole genome shotgun (WGS) entry which is preliminary data.</text>
</comment>
<comment type="subcellular location">
    <subcellularLocation>
        <location evidence="1">Cell envelope</location>
    </subcellularLocation>
</comment>
<dbReference type="GO" id="GO:0030313">
    <property type="term" value="C:cell envelope"/>
    <property type="evidence" value="ECO:0007669"/>
    <property type="project" value="UniProtKB-SubCell"/>
</dbReference>
<evidence type="ECO:0000256" key="1">
    <source>
        <dbReference type="ARBA" id="ARBA00004196"/>
    </source>
</evidence>
<dbReference type="EMBL" id="SJSK01000005">
    <property type="protein sequence ID" value="TCC88615.1"/>
    <property type="molecule type" value="Genomic_DNA"/>
</dbReference>
<reference evidence="5 6" key="1">
    <citation type="submission" date="2019-02" db="EMBL/GenBank/DDBJ databases">
        <title>Pedobacter sp. RP-1-13 sp. nov., isolated from Arctic soil.</title>
        <authorList>
            <person name="Dahal R.H."/>
        </authorList>
    </citation>
    <scope>NUCLEOTIDE SEQUENCE [LARGE SCALE GENOMIC DNA]</scope>
    <source>
        <strain evidence="5 6">RP-1-13</strain>
    </source>
</reference>
<dbReference type="Gene3D" id="1.50.10.100">
    <property type="entry name" value="Chondroitin AC/alginate lyase"/>
    <property type="match status" value="1"/>
</dbReference>
<keyword evidence="6" id="KW-1185">Reference proteome</keyword>
<feature type="domain" description="Heparinase II/III-like C-terminal" evidence="2">
    <location>
        <begin position="509"/>
        <end position="573"/>
    </location>
</feature>
<evidence type="ECO:0000313" key="6">
    <source>
        <dbReference type="Proteomes" id="UP000292884"/>
    </source>
</evidence>
<dbReference type="GO" id="GO:0016829">
    <property type="term" value="F:lyase activity"/>
    <property type="evidence" value="ECO:0007669"/>
    <property type="project" value="InterPro"/>
</dbReference>
<gene>
    <name evidence="5" type="ORF">EZ428_18420</name>
</gene>
<dbReference type="InterPro" id="IPR058848">
    <property type="entry name" value="Ulvan_lyase_C"/>
</dbReference>
<evidence type="ECO:0000259" key="3">
    <source>
        <dbReference type="Pfam" id="PF26374"/>
    </source>
</evidence>
<sequence length="948" mass="108060">MFRFKFLYWITYVVIILFCSKQNSCAQKIDIPLNIQNNHPRIYTDHDGQGLLSSKLKKADWAKNVVDDMIEELEPYLKQVDKDSNWMLSRLQMYWNSHHTDIYISGNYFVKAQGKASRPTVRFSGSRDWETPYAAPRIEDLKPFADPEDGTVYMMKEGKGEWVSPEKSGLIIEKINQQILRYAQNAAFLYWFTGNERYAKFASGILTTYLTGLLDRKLPIAAAGDNVNNISALTSFEVIHQGEIPFVTVCHDFLYSYLKKSYPLFSSNVAAPVFKKWADNLIDHGIPDNNWNIFEARFLSYLALALENNAVYADGKGSNYYLDIIYNKDFPRNAALTTSLKGFDKETGIWNESPGYSLNVSTDILSIILLTDRAMPNSLLPLMPVLKKAVMATAQYLMPNNFAVSFGDGHYNQLPAKSMEYLIYWSRKYPDSSEERKFTRALKYSQGSSYNRSKVESLFDLFFYVDQLIETPPASLQDFASVTFYAPNVSWFVQRNGFDLKNGLMISSNASAGNHSHANGLSIELYGKGYPLAPDFAAGSSYWQKDHSEFYSQFAAHNTVVVDGQSKYGFMRGYHPFALKSHYPQKAQQDHYFSNVTYGNISFVEPETQSDQLRLLSIIRTSDSTGYYVDIFRSKKQKGGDMKHEYLYHNLGQKLTITDSKDKVLLLKSTDELSTLKGDVIGYDYFTDKKSIKFDQDFKATFELKLNRQPSVYMNMWMKGNDQRTIFSVNSPKSRALNNKVVPADIVNLPVPTLVVKQEGEAWTNPFVAIFEPSFDNNSAIKSINAIIPASVNPDFTGVQVINKDKSTQFIFSDAKGLTDNQYKSYSFKGEYAVASVKDDQLQYLFIGNGVYVSDSSISMKAKNKELTASLQFENEAYRLFAEDPLQLKFLKSNFNGQSLKTINSENKRKIFKGMVIKENGKRYILFDIPALNNDFIKFSLIKEKIKN</sequence>
<keyword evidence="5" id="KW-0326">Glycosidase</keyword>